<accession>A0A7S2AXU9</accession>
<name>A0A7S2AXU9_9STRA</name>
<proteinExistence type="predicted"/>
<gene>
    <name evidence="1" type="ORF">DSPE1174_LOCUS4097</name>
</gene>
<dbReference type="AlphaFoldDB" id="A0A7S2AXU9"/>
<reference evidence="1" key="1">
    <citation type="submission" date="2021-01" db="EMBL/GenBank/DDBJ databases">
        <authorList>
            <person name="Corre E."/>
            <person name="Pelletier E."/>
            <person name="Niang G."/>
            <person name="Scheremetjew M."/>
            <person name="Finn R."/>
            <person name="Kale V."/>
            <person name="Holt S."/>
            <person name="Cochrane G."/>
            <person name="Meng A."/>
            <person name="Brown T."/>
            <person name="Cohen L."/>
        </authorList>
    </citation>
    <scope>NUCLEOTIDE SEQUENCE</scope>
    <source>
        <strain evidence="1">CCMP1381</strain>
    </source>
</reference>
<organism evidence="1">
    <name type="scientific">Octactis speculum</name>
    <dbReference type="NCBI Taxonomy" id="3111310"/>
    <lineage>
        <taxon>Eukaryota</taxon>
        <taxon>Sar</taxon>
        <taxon>Stramenopiles</taxon>
        <taxon>Ochrophyta</taxon>
        <taxon>Dictyochophyceae</taxon>
        <taxon>Dictyochales</taxon>
        <taxon>Dictyochaceae</taxon>
        <taxon>Octactis</taxon>
    </lineage>
</organism>
<dbReference type="EMBL" id="HBGS01007889">
    <property type="protein sequence ID" value="CAD9380433.1"/>
    <property type="molecule type" value="Transcribed_RNA"/>
</dbReference>
<evidence type="ECO:0000313" key="1">
    <source>
        <dbReference type="EMBL" id="CAD9380433.1"/>
    </source>
</evidence>
<protein>
    <submittedName>
        <fullName evidence="1">Uncharacterized protein</fullName>
    </submittedName>
</protein>
<sequence length="203" mass="22690">MEAADNPARRPRSAILSLLSICDSSTGISLYERRWRWHETARPEGVKNLVKALQSFAQGIDDGRISCVNFEQPRQTDSAATRRRGTNQSIERLQMLCHRDESLEVTLFYEISTPPNGFNAAGLDESCTLEAEKLTEQAHELIRQVRQTFSDEYGDKIAAIQSRLVHQSESPDLDKDSASLALQANDFAGFDQKLGQLCEGLFG</sequence>